<dbReference type="Gene3D" id="2.30.250.10">
    <property type="entry name" value="Aminopeptidase i, Domain 2"/>
    <property type="match status" value="1"/>
</dbReference>
<evidence type="ECO:0000256" key="4">
    <source>
        <dbReference type="ARBA" id="ARBA00022670"/>
    </source>
</evidence>
<dbReference type="Gene3D" id="3.40.630.10">
    <property type="entry name" value="Zn peptidases"/>
    <property type="match status" value="1"/>
</dbReference>
<evidence type="ECO:0000313" key="11">
    <source>
        <dbReference type="EMBL" id="QCT73406.1"/>
    </source>
</evidence>
<evidence type="ECO:0000256" key="10">
    <source>
        <dbReference type="RuleBase" id="RU004387"/>
    </source>
</evidence>
<evidence type="ECO:0000256" key="8">
    <source>
        <dbReference type="ARBA" id="ARBA00023049"/>
    </source>
</evidence>
<gene>
    <name evidence="11" type="ORF">CPZ25_019475</name>
</gene>
<keyword evidence="7 9" id="KW-0862">Zinc</keyword>
<evidence type="ECO:0000256" key="5">
    <source>
        <dbReference type="ARBA" id="ARBA00022723"/>
    </source>
</evidence>
<sequence>MNEPLNHELLSFIGKSPTVFHAVDTMKAQLAEAGFIPLEESSAWQLAPGRGYYVTRNASALIAFRIPEGAYTGFQIVASHGDSPSFKIKDNPEITVEDHYTKLNVEGYGGMLRAPWLDRPLSAAGRVVVKHSSQIFTRLVNLDQDLFLIPNLAIHMDRKSGSSHEYNIQKDMLPLVGDGASRGRLMELVAEAAGVAGADITGAELFLYNRDPGRIWGANHDFISTPRLDDLQCAFASLKGFLAAVHPRNVAVHCVFDNEEVGSGTKQGAGSTFLKDTLARIVEATGGTREDTFRAMAGSFMVSADNAHAVHPNFPEKTDDTNRPYMNEGIVIKHSANQKYTTDAVSAGIFRAICQKAGVPVQNYVNRSDMAGGSTLGNIASTHTPMNTVDIGLAQLAMHSPYETGGARDTEHLVKALKYFYETPIRCEGDGRYVVE</sequence>
<dbReference type="PRINTS" id="PR00932">
    <property type="entry name" value="AMINO1PTASE"/>
</dbReference>
<dbReference type="EMBL" id="CP029487">
    <property type="protein sequence ID" value="QCT73406.1"/>
    <property type="molecule type" value="Genomic_DNA"/>
</dbReference>
<evidence type="ECO:0000256" key="3">
    <source>
        <dbReference type="ARBA" id="ARBA00022438"/>
    </source>
</evidence>
<reference evidence="11 12" key="1">
    <citation type="submission" date="2018-05" db="EMBL/GenBank/DDBJ databases">
        <title>Genome comparison of Eubacterium sp.</title>
        <authorList>
            <person name="Feng Y."/>
            <person name="Sanchez-Andrea I."/>
            <person name="Stams A.J.M."/>
            <person name="De Vos W.M."/>
        </authorList>
    </citation>
    <scope>NUCLEOTIDE SEQUENCE [LARGE SCALE GENOMIC DNA]</scope>
    <source>
        <strain evidence="11 12">YI</strain>
    </source>
</reference>
<dbReference type="GO" id="GO:0004177">
    <property type="term" value="F:aminopeptidase activity"/>
    <property type="evidence" value="ECO:0007669"/>
    <property type="project" value="UniProtKB-KW"/>
</dbReference>
<dbReference type="InterPro" id="IPR023358">
    <property type="entry name" value="Peptidase_M18_dom2"/>
</dbReference>
<evidence type="ECO:0000256" key="2">
    <source>
        <dbReference type="ARBA" id="ARBA00008290"/>
    </source>
</evidence>
<organism evidence="11 12">
    <name type="scientific">Eubacterium maltosivorans</name>
    <dbReference type="NCBI Taxonomy" id="2041044"/>
    <lineage>
        <taxon>Bacteria</taxon>
        <taxon>Bacillati</taxon>
        <taxon>Bacillota</taxon>
        <taxon>Clostridia</taxon>
        <taxon>Eubacteriales</taxon>
        <taxon>Eubacteriaceae</taxon>
        <taxon>Eubacterium</taxon>
    </lineage>
</organism>
<evidence type="ECO:0000313" key="12">
    <source>
        <dbReference type="Proteomes" id="UP000218387"/>
    </source>
</evidence>
<dbReference type="GO" id="GO:0005737">
    <property type="term" value="C:cytoplasm"/>
    <property type="evidence" value="ECO:0007669"/>
    <property type="project" value="UniProtKB-ARBA"/>
</dbReference>
<comment type="cofactor">
    <cofactor evidence="1 10">
        <name>Zn(2+)</name>
        <dbReference type="ChEBI" id="CHEBI:29105"/>
    </cofactor>
</comment>
<dbReference type="SUPFAM" id="SSF101821">
    <property type="entry name" value="Aminopeptidase/glucanase lid domain"/>
    <property type="match status" value="1"/>
</dbReference>
<dbReference type="Pfam" id="PF02127">
    <property type="entry name" value="Peptidase_M18"/>
    <property type="match status" value="1"/>
</dbReference>
<dbReference type="AlphaFoldDB" id="A0A4V1GMI5"/>
<proteinExistence type="inferred from homology"/>
<comment type="similarity">
    <text evidence="2 9">Belongs to the peptidase M18 family.</text>
</comment>
<keyword evidence="8 9" id="KW-0482">Metalloprotease</keyword>
<evidence type="ECO:0000256" key="9">
    <source>
        <dbReference type="RuleBase" id="RU004386"/>
    </source>
</evidence>
<dbReference type="PANTHER" id="PTHR28570:SF3">
    <property type="entry name" value="ASPARTYL AMINOPEPTIDASE"/>
    <property type="match status" value="1"/>
</dbReference>
<evidence type="ECO:0000256" key="7">
    <source>
        <dbReference type="ARBA" id="ARBA00022833"/>
    </source>
</evidence>
<dbReference type="Proteomes" id="UP000218387">
    <property type="component" value="Chromosome"/>
</dbReference>
<keyword evidence="12" id="KW-1185">Reference proteome</keyword>
<dbReference type="RefSeq" id="WP_096920626.1">
    <property type="nucleotide sequence ID" value="NZ_CP029487.1"/>
</dbReference>
<keyword evidence="6 9" id="KW-0378">Hydrolase</keyword>
<evidence type="ECO:0000256" key="1">
    <source>
        <dbReference type="ARBA" id="ARBA00001947"/>
    </source>
</evidence>
<dbReference type="NCBIfam" id="NF002759">
    <property type="entry name" value="PRK02813.1"/>
    <property type="match status" value="1"/>
</dbReference>
<dbReference type="KEGG" id="emt:CPZ25_019475"/>
<name>A0A4V1GMI5_EUBML</name>
<keyword evidence="5 9" id="KW-0479">Metal-binding</keyword>
<keyword evidence="3 9" id="KW-0031">Aminopeptidase</keyword>
<dbReference type="CDD" id="cd05658">
    <property type="entry name" value="M18_DAP"/>
    <property type="match status" value="1"/>
</dbReference>
<protein>
    <recommendedName>
        <fullName evidence="10">M18 family aminopeptidase</fullName>
        <ecNumber evidence="10">3.4.11.-</ecNumber>
    </recommendedName>
</protein>
<dbReference type="SUPFAM" id="SSF53187">
    <property type="entry name" value="Zn-dependent exopeptidases"/>
    <property type="match status" value="1"/>
</dbReference>
<keyword evidence="4 9" id="KW-0645">Protease</keyword>
<evidence type="ECO:0000256" key="6">
    <source>
        <dbReference type="ARBA" id="ARBA00022801"/>
    </source>
</evidence>
<dbReference type="GO" id="GO:0006508">
    <property type="term" value="P:proteolysis"/>
    <property type="evidence" value="ECO:0007669"/>
    <property type="project" value="UniProtKB-KW"/>
</dbReference>
<dbReference type="PANTHER" id="PTHR28570">
    <property type="entry name" value="ASPARTYL AMINOPEPTIDASE"/>
    <property type="match status" value="1"/>
</dbReference>
<dbReference type="EC" id="3.4.11.-" evidence="10"/>
<dbReference type="InterPro" id="IPR001948">
    <property type="entry name" value="Peptidase_M18"/>
</dbReference>
<dbReference type="GO" id="GO:0008270">
    <property type="term" value="F:zinc ion binding"/>
    <property type="evidence" value="ECO:0007669"/>
    <property type="project" value="InterPro"/>
</dbReference>
<accession>A0A4V1GMI5</accession>
<dbReference type="GO" id="GO:0008237">
    <property type="term" value="F:metallopeptidase activity"/>
    <property type="evidence" value="ECO:0007669"/>
    <property type="project" value="UniProtKB-KW"/>
</dbReference>